<comment type="caution">
    <text evidence="1">The sequence shown here is derived from an EMBL/GenBank/DDBJ whole genome shotgun (WGS) entry which is preliminary data.</text>
</comment>
<evidence type="ECO:0000313" key="1">
    <source>
        <dbReference type="EMBL" id="KAK9290535.1"/>
    </source>
</evidence>
<dbReference type="AlphaFoldDB" id="A0AAP0S406"/>
<accession>A0AAP0S406</accession>
<sequence length="80" mass="9071">MEMRNQEVNGDGKLSAFEAEKSAGVYNIDVKLYLRIRFRLRKIKTGRFKPKIKCDLKVPLSSNGVSAGTSFEPTKCKIDF</sequence>
<proteinExistence type="predicted"/>
<evidence type="ECO:0000313" key="2">
    <source>
        <dbReference type="Proteomes" id="UP001415857"/>
    </source>
</evidence>
<reference evidence="1 2" key="1">
    <citation type="journal article" date="2024" name="Plant J.">
        <title>Genome sequences and population genomics reveal climatic adaptation and genomic divergence between two closely related sweetgum species.</title>
        <authorList>
            <person name="Xu W.Q."/>
            <person name="Ren C.Q."/>
            <person name="Zhang X.Y."/>
            <person name="Comes H.P."/>
            <person name="Liu X.H."/>
            <person name="Li Y.G."/>
            <person name="Kettle C.J."/>
            <person name="Jalonen R."/>
            <person name="Gaisberger H."/>
            <person name="Ma Y.Z."/>
            <person name="Qiu Y.X."/>
        </authorList>
    </citation>
    <scope>NUCLEOTIDE SEQUENCE [LARGE SCALE GENOMIC DNA]</scope>
    <source>
        <strain evidence="1">Hangzhou</strain>
    </source>
</reference>
<dbReference type="Proteomes" id="UP001415857">
    <property type="component" value="Unassembled WGS sequence"/>
</dbReference>
<name>A0AAP0S406_LIQFO</name>
<protein>
    <submittedName>
        <fullName evidence="1">Uncharacterized protein</fullName>
    </submittedName>
</protein>
<keyword evidence="2" id="KW-1185">Reference proteome</keyword>
<dbReference type="EMBL" id="JBBPBK010000002">
    <property type="protein sequence ID" value="KAK9290535.1"/>
    <property type="molecule type" value="Genomic_DNA"/>
</dbReference>
<organism evidence="1 2">
    <name type="scientific">Liquidambar formosana</name>
    <name type="common">Formosan gum</name>
    <dbReference type="NCBI Taxonomy" id="63359"/>
    <lineage>
        <taxon>Eukaryota</taxon>
        <taxon>Viridiplantae</taxon>
        <taxon>Streptophyta</taxon>
        <taxon>Embryophyta</taxon>
        <taxon>Tracheophyta</taxon>
        <taxon>Spermatophyta</taxon>
        <taxon>Magnoliopsida</taxon>
        <taxon>eudicotyledons</taxon>
        <taxon>Gunneridae</taxon>
        <taxon>Pentapetalae</taxon>
        <taxon>Saxifragales</taxon>
        <taxon>Altingiaceae</taxon>
        <taxon>Liquidambar</taxon>
    </lineage>
</organism>
<gene>
    <name evidence="1" type="ORF">L1049_008705</name>
</gene>